<keyword evidence="1" id="KW-0812">Transmembrane</keyword>
<dbReference type="RefSeq" id="WP_055148209.1">
    <property type="nucleotide sequence ID" value="NZ_JXSZ01000009.1"/>
</dbReference>
<feature type="transmembrane region" description="Helical" evidence="1">
    <location>
        <begin position="119"/>
        <end position="141"/>
    </location>
</feature>
<comment type="caution">
    <text evidence="2">The sequence shown here is derived from an EMBL/GenBank/DDBJ whole genome shotgun (WGS) entry which is preliminary data.</text>
</comment>
<evidence type="ECO:0000256" key="1">
    <source>
        <dbReference type="SAM" id="Phobius"/>
    </source>
</evidence>
<dbReference type="Pfam" id="PF08570">
    <property type="entry name" value="DUF1761"/>
    <property type="match status" value="1"/>
</dbReference>
<dbReference type="Proteomes" id="UP000050454">
    <property type="component" value="Unassembled WGS sequence"/>
</dbReference>
<proteinExistence type="predicted"/>
<feature type="transmembrane region" description="Helical" evidence="1">
    <location>
        <begin position="90"/>
        <end position="112"/>
    </location>
</feature>
<keyword evidence="1" id="KW-0472">Membrane</keyword>
<dbReference type="AlphaFoldDB" id="A0A0P7BKL9"/>
<keyword evidence="3" id="KW-1185">Reference proteome</keyword>
<dbReference type="STRING" id="1605367.AFM12_11195"/>
<reference evidence="2 3" key="1">
    <citation type="submission" date="2015-07" db="EMBL/GenBank/DDBJ databases">
        <title>The draft genome sequence of Leadbetterella sp. JN14-9.</title>
        <authorList>
            <person name="Liu Y."/>
            <person name="Du J."/>
            <person name="Shao Z."/>
        </authorList>
    </citation>
    <scope>NUCLEOTIDE SEQUENCE [LARGE SCALE GENOMIC DNA]</scope>
    <source>
        <strain evidence="2 3">JN14-9</strain>
    </source>
</reference>
<dbReference type="InterPro" id="IPR013879">
    <property type="entry name" value="DUF1761"/>
</dbReference>
<sequence length="142" mass="16239">MEIQINWLAILVAVVANFILGFLWYTPLFGKVWGKEMGMDMTQKPDPKVMMKGMAFMVIGNFLLAYVLSHNIVAWSYVPGMDEMSKISNVFSTAFFTWLGFYVPYHLGAIVWESRSWKLFFINTGYALVSLVLVASIIIFMN</sequence>
<name>A0A0P7BKL9_9BACT</name>
<organism evidence="2 3">
    <name type="scientific">Jiulongibacter sediminis</name>
    <dbReference type="NCBI Taxonomy" id="1605367"/>
    <lineage>
        <taxon>Bacteria</taxon>
        <taxon>Pseudomonadati</taxon>
        <taxon>Bacteroidota</taxon>
        <taxon>Cytophagia</taxon>
        <taxon>Cytophagales</taxon>
        <taxon>Leadbetterellaceae</taxon>
        <taxon>Jiulongibacter</taxon>
    </lineage>
</organism>
<evidence type="ECO:0000313" key="3">
    <source>
        <dbReference type="Proteomes" id="UP000050454"/>
    </source>
</evidence>
<evidence type="ECO:0008006" key="4">
    <source>
        <dbReference type="Google" id="ProtNLM"/>
    </source>
</evidence>
<feature type="transmembrane region" description="Helical" evidence="1">
    <location>
        <begin position="54"/>
        <end position="78"/>
    </location>
</feature>
<dbReference type="EMBL" id="LGTQ01000009">
    <property type="protein sequence ID" value="KPM47813.1"/>
    <property type="molecule type" value="Genomic_DNA"/>
</dbReference>
<protein>
    <recommendedName>
        <fullName evidence="4">DUF1761 domain-containing protein</fullName>
    </recommendedName>
</protein>
<evidence type="ECO:0000313" key="2">
    <source>
        <dbReference type="EMBL" id="KPM47813.1"/>
    </source>
</evidence>
<dbReference type="OrthoDB" id="966095at2"/>
<accession>A0A0P7BKL9</accession>
<feature type="transmembrane region" description="Helical" evidence="1">
    <location>
        <begin position="6"/>
        <end position="33"/>
    </location>
</feature>
<gene>
    <name evidence="2" type="ORF">AFM12_11195</name>
</gene>
<keyword evidence="1" id="KW-1133">Transmembrane helix</keyword>